<name>A0A0K8UG58_BACLA</name>
<dbReference type="EMBL" id="GDHF01026670">
    <property type="protein sequence ID" value="JAI25644.1"/>
    <property type="molecule type" value="Transcribed_RNA"/>
</dbReference>
<dbReference type="AlphaFoldDB" id="A0A0K8UG58"/>
<proteinExistence type="predicted"/>
<reference evidence="2" key="1">
    <citation type="submission" date="2015-06" db="EMBL/GenBank/DDBJ databases">
        <authorList>
            <person name="Hoefler B.C."/>
            <person name="Straight P.D."/>
        </authorList>
    </citation>
    <scope>NUCLEOTIDE SEQUENCE</scope>
</reference>
<sequence length="402" mass="44936">MSYLRWLCAMQYAKIARHGNAFVETVNAFRLHRQQKTLACEAAAKARVEFWSRLSESFRIFRTGQPNFLRQPLPSRRLRQLHPTDGKVHKTTSAAAHGSGSFRRTTKQIVAFIFREGQELSASPKVPSWSPLLGSSLHQTRESITKLLQLQKQSLKSSKQQQIQPKRQLSAESSSELCAAASRKPLSIFITSRSSACKETTSPNDLQQNKQKADQKNATAADKTTEDATMSMHTPTCPESQYKASTQNSLSNMPQCGTPQGSSEKQKALLLPERPNILELSEMKHNDITVNKSNSCLNELFRQICEEVIQKRESQTSFKQLPVSTSTSCTLPTVPAHCTLSSHAESPVTLLATNVLDKYKIISLPAGRAISNQPKRHIQIEVKGRQNQTKLSAQPALKRRKF</sequence>
<gene>
    <name evidence="2" type="ORF">c0_g1_i1</name>
</gene>
<evidence type="ECO:0000313" key="2">
    <source>
        <dbReference type="EMBL" id="JAI25644.1"/>
    </source>
</evidence>
<feature type="compositionally biased region" description="Polar residues" evidence="1">
    <location>
        <begin position="231"/>
        <end position="242"/>
    </location>
</feature>
<organism evidence="2">
    <name type="scientific">Bactrocera latifrons</name>
    <name type="common">Malaysian fruit fly</name>
    <name type="synonym">Chaetodacus latifrons</name>
    <dbReference type="NCBI Taxonomy" id="174628"/>
    <lineage>
        <taxon>Eukaryota</taxon>
        <taxon>Metazoa</taxon>
        <taxon>Ecdysozoa</taxon>
        <taxon>Arthropoda</taxon>
        <taxon>Hexapoda</taxon>
        <taxon>Insecta</taxon>
        <taxon>Pterygota</taxon>
        <taxon>Neoptera</taxon>
        <taxon>Endopterygota</taxon>
        <taxon>Diptera</taxon>
        <taxon>Brachycera</taxon>
        <taxon>Muscomorpha</taxon>
        <taxon>Tephritoidea</taxon>
        <taxon>Tephritidae</taxon>
        <taxon>Bactrocera</taxon>
        <taxon>Bactrocera</taxon>
    </lineage>
</organism>
<protein>
    <submittedName>
        <fullName evidence="2">Uncharacterized protein</fullName>
    </submittedName>
</protein>
<evidence type="ECO:0000256" key="1">
    <source>
        <dbReference type="SAM" id="MobiDB-lite"/>
    </source>
</evidence>
<accession>A0A0K8UG58</accession>
<feature type="region of interest" description="Disordered" evidence="1">
    <location>
        <begin position="198"/>
        <end position="242"/>
    </location>
</feature>
<feature type="compositionally biased region" description="Low complexity" evidence="1">
    <location>
        <begin position="204"/>
        <end position="222"/>
    </location>
</feature>